<dbReference type="GO" id="GO:0008379">
    <property type="term" value="F:thioredoxin peroxidase activity"/>
    <property type="evidence" value="ECO:0007669"/>
    <property type="project" value="TreeGrafter"/>
</dbReference>
<dbReference type="PIRSF" id="PIRSF000239">
    <property type="entry name" value="AHPC"/>
    <property type="match status" value="1"/>
</dbReference>
<evidence type="ECO:0000256" key="13">
    <source>
        <dbReference type="ARBA" id="ARBA00032824"/>
    </source>
</evidence>
<evidence type="ECO:0000256" key="14">
    <source>
        <dbReference type="ARBA" id="ARBA00047572"/>
    </source>
</evidence>
<dbReference type="EC" id="1.11.1.26" evidence="4 16"/>
<evidence type="ECO:0000256" key="3">
    <source>
        <dbReference type="ARBA" id="ARBA00011654"/>
    </source>
</evidence>
<evidence type="ECO:0000256" key="5">
    <source>
        <dbReference type="ARBA" id="ARBA00017462"/>
    </source>
</evidence>
<dbReference type="GO" id="GO:0042744">
    <property type="term" value="P:hydrogen peroxide catabolic process"/>
    <property type="evidence" value="ECO:0007669"/>
    <property type="project" value="TreeGrafter"/>
</dbReference>
<keyword evidence="7 16" id="KW-0575">Peroxidase</keyword>
<dbReference type="GO" id="GO:0033554">
    <property type="term" value="P:cellular response to stress"/>
    <property type="evidence" value="ECO:0007669"/>
    <property type="project" value="TreeGrafter"/>
</dbReference>
<dbReference type="InterPro" id="IPR024706">
    <property type="entry name" value="Peroxiredoxin_AhpC-typ"/>
</dbReference>
<sequence length="188" mass="20715">MGIVGSQIKPFKNTAFQAGKDFFDVTEADIAGKWAVFFFYPADFTFVCPTELEDLGEQYETLQGMGVEVYGVSTDTHFSHKAWHDTSDKIGKIKYAFLGDQNHALTNNFGVLREGVGLADRATFVVDPDGVIQLVEITPEGVGRNAAELVRKIKAAKYWREHPGQVCPAKWEEGAETLAPSLDLVGKL</sequence>
<dbReference type="FunFam" id="3.40.30.10:FF:000002">
    <property type="entry name" value="Alkyl hydroperoxide reductase C"/>
    <property type="match status" value="1"/>
</dbReference>
<evidence type="ECO:0000256" key="4">
    <source>
        <dbReference type="ARBA" id="ARBA00013021"/>
    </source>
</evidence>
<keyword evidence="11 16" id="KW-0676">Redox-active center</keyword>
<evidence type="ECO:0000256" key="11">
    <source>
        <dbReference type="ARBA" id="ARBA00023284"/>
    </source>
</evidence>
<dbReference type="InterPro" id="IPR036249">
    <property type="entry name" value="Thioredoxin-like_sf"/>
</dbReference>
<keyword evidence="10 16" id="KW-1015">Disulfide bond</keyword>
<dbReference type="Pfam" id="PF10417">
    <property type="entry name" value="1-cysPrx_C"/>
    <property type="match status" value="1"/>
</dbReference>
<evidence type="ECO:0000256" key="10">
    <source>
        <dbReference type="ARBA" id="ARBA00023157"/>
    </source>
</evidence>
<comment type="subcellular location">
    <subcellularLocation>
        <location evidence="1 16">Cytoplasm</location>
    </subcellularLocation>
</comment>
<dbReference type="SUPFAM" id="SSF52833">
    <property type="entry name" value="Thioredoxin-like"/>
    <property type="match status" value="1"/>
</dbReference>
<dbReference type="Pfam" id="PF00578">
    <property type="entry name" value="AhpC-TSA"/>
    <property type="match status" value="1"/>
</dbReference>
<proteinExistence type="inferred from homology"/>
<name>A0A2W5NNZ1_9SPHN</name>
<keyword evidence="6 16" id="KW-0963">Cytoplasm</keyword>
<dbReference type="InterPro" id="IPR013766">
    <property type="entry name" value="Thioredoxin_domain"/>
</dbReference>
<dbReference type="InterPro" id="IPR050217">
    <property type="entry name" value="Peroxiredoxin"/>
</dbReference>
<dbReference type="AlphaFoldDB" id="A0A2W5NNZ1"/>
<dbReference type="PROSITE" id="PS51352">
    <property type="entry name" value="THIOREDOXIN_2"/>
    <property type="match status" value="1"/>
</dbReference>
<evidence type="ECO:0000256" key="9">
    <source>
        <dbReference type="ARBA" id="ARBA00023002"/>
    </source>
</evidence>
<accession>A0A2W5NNZ1</accession>
<comment type="caution">
    <text evidence="18">The sequence shown here is derived from an EMBL/GenBank/DDBJ whole genome shotgun (WGS) entry which is preliminary data.</text>
</comment>
<keyword evidence="8 16" id="KW-0049">Antioxidant</keyword>
<evidence type="ECO:0000259" key="17">
    <source>
        <dbReference type="PROSITE" id="PS51352"/>
    </source>
</evidence>
<evidence type="ECO:0000256" key="8">
    <source>
        <dbReference type="ARBA" id="ARBA00022862"/>
    </source>
</evidence>
<comment type="subunit">
    <text evidence="3">Homodimer; disulfide-linked, upon oxidation. 5 homodimers assemble to form a ring-like decamer.</text>
</comment>
<evidence type="ECO:0000256" key="16">
    <source>
        <dbReference type="RuleBase" id="RU366004"/>
    </source>
</evidence>
<dbReference type="InterPro" id="IPR000866">
    <property type="entry name" value="AhpC/TSA"/>
</dbReference>
<dbReference type="InterPro" id="IPR017559">
    <property type="entry name" value="AhpC"/>
</dbReference>
<protein>
    <recommendedName>
        <fullName evidence="5 16">Alkyl hydroperoxide reductase C</fullName>
        <ecNumber evidence="4 16">1.11.1.26</ecNumber>
    </recommendedName>
    <alternativeName>
        <fullName evidence="12 16">Peroxiredoxin</fullName>
    </alternativeName>
    <alternativeName>
        <fullName evidence="13 16">Thioredoxin peroxidase</fullName>
    </alternativeName>
</protein>
<feature type="active site" description="Cysteine sulfenic acid (-SOH) intermediate; for peroxidase activity" evidence="15">
    <location>
        <position position="48"/>
    </location>
</feature>
<dbReference type="CDD" id="cd03015">
    <property type="entry name" value="PRX_Typ2cys"/>
    <property type="match status" value="1"/>
</dbReference>
<dbReference type="NCBIfam" id="TIGR03137">
    <property type="entry name" value="AhpC"/>
    <property type="match status" value="1"/>
</dbReference>
<feature type="domain" description="Thioredoxin" evidence="17">
    <location>
        <begin position="2"/>
        <end position="158"/>
    </location>
</feature>
<evidence type="ECO:0000313" key="19">
    <source>
        <dbReference type="Proteomes" id="UP000249082"/>
    </source>
</evidence>
<dbReference type="GO" id="GO:0005829">
    <property type="term" value="C:cytosol"/>
    <property type="evidence" value="ECO:0007669"/>
    <property type="project" value="TreeGrafter"/>
</dbReference>
<evidence type="ECO:0000256" key="6">
    <source>
        <dbReference type="ARBA" id="ARBA00022490"/>
    </source>
</evidence>
<organism evidence="18 19">
    <name type="scientific">Novosphingobium pentaromativorans</name>
    <dbReference type="NCBI Taxonomy" id="205844"/>
    <lineage>
        <taxon>Bacteria</taxon>
        <taxon>Pseudomonadati</taxon>
        <taxon>Pseudomonadota</taxon>
        <taxon>Alphaproteobacteria</taxon>
        <taxon>Sphingomonadales</taxon>
        <taxon>Sphingomonadaceae</taxon>
        <taxon>Novosphingobium</taxon>
    </lineage>
</organism>
<comment type="catalytic activity">
    <reaction evidence="14 16">
        <text>a hydroperoxide + NADH + H(+) = an alcohol + NAD(+) + H2O</text>
        <dbReference type="Rhea" id="RHEA:62628"/>
        <dbReference type="ChEBI" id="CHEBI:15377"/>
        <dbReference type="ChEBI" id="CHEBI:15378"/>
        <dbReference type="ChEBI" id="CHEBI:30879"/>
        <dbReference type="ChEBI" id="CHEBI:35924"/>
        <dbReference type="ChEBI" id="CHEBI:57540"/>
        <dbReference type="ChEBI" id="CHEBI:57945"/>
        <dbReference type="EC" id="1.11.1.26"/>
    </reaction>
</comment>
<evidence type="ECO:0000313" key="18">
    <source>
        <dbReference type="EMBL" id="PZQ54664.1"/>
    </source>
</evidence>
<evidence type="ECO:0000256" key="1">
    <source>
        <dbReference type="ARBA" id="ARBA00004496"/>
    </source>
</evidence>
<dbReference type="PANTHER" id="PTHR10681:SF121">
    <property type="entry name" value="ALKYL HYDROPEROXIDE REDUCTASE C"/>
    <property type="match status" value="1"/>
</dbReference>
<reference evidence="18 19" key="1">
    <citation type="submission" date="2017-08" db="EMBL/GenBank/DDBJ databases">
        <title>Infants hospitalized years apart are colonized by the same room-sourced microbial strains.</title>
        <authorList>
            <person name="Brooks B."/>
            <person name="Olm M.R."/>
            <person name="Firek B.A."/>
            <person name="Baker R."/>
            <person name="Thomas B.C."/>
            <person name="Morowitz M.J."/>
            <person name="Banfield J.F."/>
        </authorList>
    </citation>
    <scope>NUCLEOTIDE SEQUENCE [LARGE SCALE GENOMIC DNA]</scope>
    <source>
        <strain evidence="18">S2_005_002_R2_33</strain>
    </source>
</reference>
<comment type="function">
    <text evidence="16">Thiol-specific peroxidase that catalyzes the reduction of hydrogen peroxide and organic hydroperoxides to water and alcohols, respectively. Plays a role in cell protection against oxidative stress by detoxifying peroxides.</text>
</comment>
<dbReference type="Gene3D" id="3.40.30.10">
    <property type="entry name" value="Glutaredoxin"/>
    <property type="match status" value="1"/>
</dbReference>
<evidence type="ECO:0000256" key="7">
    <source>
        <dbReference type="ARBA" id="ARBA00022559"/>
    </source>
</evidence>
<comment type="similarity">
    <text evidence="2 16">Belongs to the peroxiredoxin family. AhpC/Prx1 subfamily.</text>
</comment>
<dbReference type="PANTHER" id="PTHR10681">
    <property type="entry name" value="THIOREDOXIN PEROXIDASE"/>
    <property type="match status" value="1"/>
</dbReference>
<gene>
    <name evidence="18" type="primary">ahpC</name>
    <name evidence="18" type="ORF">DI555_11575</name>
</gene>
<dbReference type="EMBL" id="QFPX01000008">
    <property type="protein sequence ID" value="PZQ54664.1"/>
    <property type="molecule type" value="Genomic_DNA"/>
</dbReference>
<evidence type="ECO:0000256" key="12">
    <source>
        <dbReference type="ARBA" id="ARBA00032077"/>
    </source>
</evidence>
<dbReference type="GO" id="GO:0045454">
    <property type="term" value="P:cell redox homeostasis"/>
    <property type="evidence" value="ECO:0007669"/>
    <property type="project" value="TreeGrafter"/>
</dbReference>
<evidence type="ECO:0000256" key="15">
    <source>
        <dbReference type="PIRSR" id="PIRSR000239-1"/>
    </source>
</evidence>
<keyword evidence="9 16" id="KW-0560">Oxidoreductase</keyword>
<dbReference type="GO" id="GO:0102039">
    <property type="term" value="F:NADH-dependent peroxiredoxin activity"/>
    <property type="evidence" value="ECO:0007669"/>
    <property type="project" value="UniProtKB-EC"/>
</dbReference>
<dbReference type="Proteomes" id="UP000249082">
    <property type="component" value="Unassembled WGS sequence"/>
</dbReference>
<dbReference type="GO" id="GO:0006979">
    <property type="term" value="P:response to oxidative stress"/>
    <property type="evidence" value="ECO:0007669"/>
    <property type="project" value="UniProtKB-UniRule"/>
</dbReference>
<dbReference type="InterPro" id="IPR019479">
    <property type="entry name" value="Peroxiredoxin_C"/>
</dbReference>
<evidence type="ECO:0000256" key="2">
    <source>
        <dbReference type="ARBA" id="ARBA00009796"/>
    </source>
</evidence>